<organism evidence="3 4">
    <name type="scientific">Agromyces soli</name>
    <dbReference type="NCBI Taxonomy" id="659012"/>
    <lineage>
        <taxon>Bacteria</taxon>
        <taxon>Bacillati</taxon>
        <taxon>Actinomycetota</taxon>
        <taxon>Actinomycetes</taxon>
        <taxon>Micrococcales</taxon>
        <taxon>Microbacteriaceae</taxon>
        <taxon>Agromyces</taxon>
    </lineage>
</organism>
<comment type="similarity">
    <text evidence="1">Belongs to the ROK (NagC/XylR) family.</text>
</comment>
<proteinExistence type="inferred from homology"/>
<dbReference type="SUPFAM" id="SSF53067">
    <property type="entry name" value="Actin-like ATPase domain"/>
    <property type="match status" value="1"/>
</dbReference>
<dbReference type="Pfam" id="PF00480">
    <property type="entry name" value="ROK"/>
    <property type="match status" value="1"/>
</dbReference>
<sequence length="322" mass="32563">MTEAVLALDVGGTKAHGALVDREYRLLDEGFARTAGRDPGLAATLGLAAELLERARTAGTTVRAVVAGFPEYVSNDGVVTAHEVLDWTVQPGEALAALAGGVPVRIASDVKAGALGELALGRGREHDGFVYVSLGTGISTAIVLDRTLHDGVRGEAIGFGEWSVPAELDPEWRGNLEGFASGSGIAARYLARTGAELAEGGARGVLEADASGDPVAAEIVDTAAAAIGRAIAQLVSLLDPPAIVLAGGLGSADTRLARGIRAEYERLASRRPSPPPLVPSAVPANPGLLGAAALAWELATATASEAAPPPAAGPASREERTA</sequence>
<evidence type="ECO:0000313" key="3">
    <source>
        <dbReference type="EMBL" id="UOE27893.1"/>
    </source>
</evidence>
<dbReference type="EMBL" id="CP094533">
    <property type="protein sequence ID" value="UOE27893.1"/>
    <property type="molecule type" value="Genomic_DNA"/>
</dbReference>
<reference evidence="3 4" key="1">
    <citation type="submission" date="2022-03" db="EMBL/GenBank/DDBJ databases">
        <title>Agromyces sp. isolated from the gut of P. brevitarsis seulensis larvae.</title>
        <authorList>
            <person name="Won M."/>
            <person name="Kwon S.-W."/>
        </authorList>
    </citation>
    <scope>NUCLEOTIDE SEQUENCE [LARGE SCALE GENOMIC DNA]</scope>
    <source>
        <strain evidence="3 4">KACC 16215</strain>
    </source>
</reference>
<evidence type="ECO:0000313" key="4">
    <source>
        <dbReference type="Proteomes" id="UP000831304"/>
    </source>
</evidence>
<gene>
    <name evidence="3" type="ORF">MTP13_08995</name>
</gene>
<dbReference type="PANTHER" id="PTHR18964:SF149">
    <property type="entry name" value="BIFUNCTIONAL UDP-N-ACETYLGLUCOSAMINE 2-EPIMERASE_N-ACETYLMANNOSAMINE KINASE"/>
    <property type="match status" value="1"/>
</dbReference>
<protein>
    <submittedName>
        <fullName evidence="3">ROK family protein</fullName>
    </submittedName>
</protein>
<dbReference type="RefSeq" id="WP_243570748.1">
    <property type="nucleotide sequence ID" value="NZ_BAAARD010000001.1"/>
</dbReference>
<dbReference type="Proteomes" id="UP000831304">
    <property type="component" value="Chromosome"/>
</dbReference>
<keyword evidence="4" id="KW-1185">Reference proteome</keyword>
<dbReference type="Gene3D" id="3.30.420.40">
    <property type="match status" value="2"/>
</dbReference>
<dbReference type="InterPro" id="IPR043129">
    <property type="entry name" value="ATPase_NBD"/>
</dbReference>
<name>A0ABY4AXG2_9MICO</name>
<evidence type="ECO:0000256" key="1">
    <source>
        <dbReference type="ARBA" id="ARBA00006479"/>
    </source>
</evidence>
<dbReference type="PANTHER" id="PTHR18964">
    <property type="entry name" value="ROK (REPRESSOR, ORF, KINASE) FAMILY"/>
    <property type="match status" value="1"/>
</dbReference>
<feature type="region of interest" description="Disordered" evidence="2">
    <location>
        <begin position="303"/>
        <end position="322"/>
    </location>
</feature>
<accession>A0ABY4AXG2</accession>
<dbReference type="InterPro" id="IPR000600">
    <property type="entry name" value="ROK"/>
</dbReference>
<evidence type="ECO:0000256" key="2">
    <source>
        <dbReference type="SAM" id="MobiDB-lite"/>
    </source>
</evidence>